<dbReference type="AlphaFoldDB" id="A0A0E9RE78"/>
<proteinExistence type="predicted"/>
<protein>
    <submittedName>
        <fullName evidence="1">Uncharacterized protein</fullName>
    </submittedName>
</protein>
<sequence length="36" mass="4220">MGSAVFHFTSFASLDWPSRNYFTNIYIFLIVIFRGT</sequence>
<evidence type="ECO:0000313" key="1">
    <source>
        <dbReference type="EMBL" id="JAH27384.1"/>
    </source>
</evidence>
<accession>A0A0E9RE78</accession>
<dbReference type="EMBL" id="GBXM01081193">
    <property type="protein sequence ID" value="JAH27384.1"/>
    <property type="molecule type" value="Transcribed_RNA"/>
</dbReference>
<organism evidence="1">
    <name type="scientific">Anguilla anguilla</name>
    <name type="common">European freshwater eel</name>
    <name type="synonym">Muraena anguilla</name>
    <dbReference type="NCBI Taxonomy" id="7936"/>
    <lineage>
        <taxon>Eukaryota</taxon>
        <taxon>Metazoa</taxon>
        <taxon>Chordata</taxon>
        <taxon>Craniata</taxon>
        <taxon>Vertebrata</taxon>
        <taxon>Euteleostomi</taxon>
        <taxon>Actinopterygii</taxon>
        <taxon>Neopterygii</taxon>
        <taxon>Teleostei</taxon>
        <taxon>Anguilliformes</taxon>
        <taxon>Anguillidae</taxon>
        <taxon>Anguilla</taxon>
    </lineage>
</organism>
<reference evidence="1" key="2">
    <citation type="journal article" date="2015" name="Fish Shellfish Immunol.">
        <title>Early steps in the European eel (Anguilla anguilla)-Vibrio vulnificus interaction in the gills: Role of the RtxA13 toxin.</title>
        <authorList>
            <person name="Callol A."/>
            <person name="Pajuelo D."/>
            <person name="Ebbesson L."/>
            <person name="Teles M."/>
            <person name="MacKenzie S."/>
            <person name="Amaro C."/>
        </authorList>
    </citation>
    <scope>NUCLEOTIDE SEQUENCE</scope>
</reference>
<name>A0A0E9RE78_ANGAN</name>
<reference evidence="1" key="1">
    <citation type="submission" date="2014-11" db="EMBL/GenBank/DDBJ databases">
        <authorList>
            <person name="Amaro Gonzalez C."/>
        </authorList>
    </citation>
    <scope>NUCLEOTIDE SEQUENCE</scope>
</reference>